<evidence type="ECO:0000256" key="1">
    <source>
        <dbReference type="SAM" id="MobiDB-lite"/>
    </source>
</evidence>
<evidence type="ECO:0000313" key="4">
    <source>
        <dbReference type="Proteomes" id="UP000250079"/>
    </source>
</evidence>
<sequence length="287" mass="31372">MTNTTDNSTGSRPSAGSPEAGGTAPVEASSTVGEELPPPMPAIRRLEARAPLSWLQRGWQDMVATRFKGCLYGLVFVLMGYAIVWVYATKWQLTMGLIGGFFLMGPFLCTGIYDLSRQQEKFGKASLTKSLTCWSRNLSGLAFFAIILTFAMIVWARVSLILFALSSTTSFPTVQGVLSMIFSFQNPQFLVLWVGVGFIFASIVFALSVISAPMMLDRTSDTFMALFSSVRSLQANPRPLYFWALLVVVIIGLSLAAGFLPLLITAPLIGHATWHAYRDLVEPESAN</sequence>
<feature type="transmembrane region" description="Helical" evidence="2">
    <location>
        <begin position="161"/>
        <end position="182"/>
    </location>
</feature>
<feature type="region of interest" description="Disordered" evidence="1">
    <location>
        <begin position="1"/>
        <end position="34"/>
    </location>
</feature>
<dbReference type="RefSeq" id="WP_157736353.1">
    <property type="nucleotide sequence ID" value="NZ_CP018632.1"/>
</dbReference>
<feature type="transmembrane region" description="Helical" evidence="2">
    <location>
        <begin position="137"/>
        <end position="155"/>
    </location>
</feature>
<evidence type="ECO:0000313" key="3">
    <source>
        <dbReference type="EMBL" id="ASJ76026.1"/>
    </source>
</evidence>
<feature type="transmembrane region" description="Helical" evidence="2">
    <location>
        <begin position="94"/>
        <end position="116"/>
    </location>
</feature>
<keyword evidence="2" id="KW-1133">Transmembrane helix</keyword>
<keyword evidence="4" id="KW-1185">Reference proteome</keyword>
<dbReference type="KEGG" id="gai:IMCC3135_29885"/>
<name>A0A2Z2NX56_9GAMM</name>
<dbReference type="AlphaFoldDB" id="A0A2Z2NX56"/>
<organism evidence="3 4">
    <name type="scientific">Granulosicoccus antarcticus IMCC3135</name>
    <dbReference type="NCBI Taxonomy" id="1192854"/>
    <lineage>
        <taxon>Bacteria</taxon>
        <taxon>Pseudomonadati</taxon>
        <taxon>Pseudomonadota</taxon>
        <taxon>Gammaproteobacteria</taxon>
        <taxon>Chromatiales</taxon>
        <taxon>Granulosicoccaceae</taxon>
        <taxon>Granulosicoccus</taxon>
    </lineage>
</organism>
<evidence type="ECO:0008006" key="5">
    <source>
        <dbReference type="Google" id="ProtNLM"/>
    </source>
</evidence>
<feature type="transmembrane region" description="Helical" evidence="2">
    <location>
        <begin position="240"/>
        <end position="264"/>
    </location>
</feature>
<protein>
    <recommendedName>
        <fullName evidence="5">DUF2189 domain-containing protein</fullName>
    </recommendedName>
</protein>
<keyword evidence="2" id="KW-0472">Membrane</keyword>
<dbReference type="EMBL" id="CP018632">
    <property type="protein sequence ID" value="ASJ76026.1"/>
    <property type="molecule type" value="Genomic_DNA"/>
</dbReference>
<feature type="transmembrane region" description="Helical" evidence="2">
    <location>
        <begin position="189"/>
        <end position="216"/>
    </location>
</feature>
<feature type="compositionally biased region" description="Polar residues" evidence="1">
    <location>
        <begin position="1"/>
        <end position="14"/>
    </location>
</feature>
<dbReference type="Proteomes" id="UP000250079">
    <property type="component" value="Chromosome"/>
</dbReference>
<feature type="transmembrane region" description="Helical" evidence="2">
    <location>
        <begin position="69"/>
        <end position="88"/>
    </location>
</feature>
<keyword evidence="2" id="KW-0812">Transmembrane</keyword>
<dbReference type="Pfam" id="PF09955">
    <property type="entry name" value="DUF2189"/>
    <property type="match status" value="1"/>
</dbReference>
<reference evidence="3 4" key="1">
    <citation type="submission" date="2016-12" db="EMBL/GenBank/DDBJ databases">
        <authorList>
            <person name="Song W.-J."/>
            <person name="Kurnit D.M."/>
        </authorList>
    </citation>
    <scope>NUCLEOTIDE SEQUENCE [LARGE SCALE GENOMIC DNA]</scope>
    <source>
        <strain evidence="3 4">IMCC3135</strain>
    </source>
</reference>
<dbReference type="OrthoDB" id="5621705at2"/>
<evidence type="ECO:0000256" key="2">
    <source>
        <dbReference type="SAM" id="Phobius"/>
    </source>
</evidence>
<accession>A0A2Z2NX56</accession>
<dbReference type="InterPro" id="IPR018692">
    <property type="entry name" value="DUF2189"/>
</dbReference>
<proteinExistence type="predicted"/>
<gene>
    <name evidence="3" type="ORF">IMCC3135_29885</name>
</gene>